<comment type="caution">
    <text evidence="12">The sequence shown here is derived from an EMBL/GenBank/DDBJ whole genome shotgun (WGS) entry which is preliminary data.</text>
</comment>
<evidence type="ECO:0000313" key="13">
    <source>
        <dbReference type="Proteomes" id="UP001501725"/>
    </source>
</evidence>
<dbReference type="RefSeq" id="WP_345255560.1">
    <property type="nucleotide sequence ID" value="NZ_BAABGY010000007.1"/>
</dbReference>
<comment type="similarity">
    <text evidence="4 11">Belongs to the aldose epimerase family.</text>
</comment>
<dbReference type="PROSITE" id="PS00545">
    <property type="entry name" value="ALDOSE_1_EPIMERASE"/>
    <property type="match status" value="1"/>
</dbReference>
<keyword evidence="8" id="KW-0106">Calcium</keyword>
<evidence type="ECO:0000256" key="6">
    <source>
        <dbReference type="ARBA" id="ARBA00013185"/>
    </source>
</evidence>
<keyword evidence="13" id="KW-1185">Reference proteome</keyword>
<dbReference type="EC" id="5.1.3.3" evidence="6 11"/>
<dbReference type="SUPFAM" id="SSF74650">
    <property type="entry name" value="Galactose mutarotase-like"/>
    <property type="match status" value="1"/>
</dbReference>
<dbReference type="Pfam" id="PF01263">
    <property type="entry name" value="Aldose_epim"/>
    <property type="match status" value="1"/>
</dbReference>
<evidence type="ECO:0000256" key="1">
    <source>
        <dbReference type="ARBA" id="ARBA00001614"/>
    </source>
</evidence>
<reference evidence="13" key="1">
    <citation type="journal article" date="2019" name="Int. J. Syst. Evol. Microbiol.">
        <title>The Global Catalogue of Microorganisms (GCM) 10K type strain sequencing project: providing services to taxonomists for standard genome sequencing and annotation.</title>
        <authorList>
            <consortium name="The Broad Institute Genomics Platform"/>
            <consortium name="The Broad Institute Genome Sequencing Center for Infectious Disease"/>
            <person name="Wu L."/>
            <person name="Ma J."/>
        </authorList>
    </citation>
    <scope>NUCLEOTIDE SEQUENCE [LARGE SCALE GENOMIC DNA]</scope>
    <source>
        <strain evidence="13">JCM 17919</strain>
    </source>
</reference>
<dbReference type="EMBL" id="BAABGY010000007">
    <property type="protein sequence ID" value="GAA4329727.1"/>
    <property type="molecule type" value="Genomic_DNA"/>
</dbReference>
<dbReference type="InterPro" id="IPR015443">
    <property type="entry name" value="Aldose_1-epimerase"/>
</dbReference>
<evidence type="ECO:0000256" key="3">
    <source>
        <dbReference type="ARBA" id="ARBA00005028"/>
    </source>
</evidence>
<accession>A0ABP8GU60</accession>
<proteinExistence type="inferred from homology"/>
<comment type="catalytic activity">
    <reaction evidence="1 11">
        <text>alpha-D-glucose = beta-D-glucose</text>
        <dbReference type="Rhea" id="RHEA:10264"/>
        <dbReference type="ChEBI" id="CHEBI:15903"/>
        <dbReference type="ChEBI" id="CHEBI:17925"/>
        <dbReference type="EC" id="5.1.3.3"/>
    </reaction>
</comment>
<evidence type="ECO:0000256" key="9">
    <source>
        <dbReference type="ARBA" id="ARBA00023235"/>
    </source>
</evidence>
<evidence type="ECO:0000256" key="4">
    <source>
        <dbReference type="ARBA" id="ARBA00006206"/>
    </source>
</evidence>
<dbReference type="CDD" id="cd09019">
    <property type="entry name" value="galactose_mutarotase_like"/>
    <property type="match status" value="1"/>
</dbReference>
<evidence type="ECO:0000256" key="2">
    <source>
        <dbReference type="ARBA" id="ARBA00001913"/>
    </source>
</evidence>
<keyword evidence="10 11" id="KW-0119">Carbohydrate metabolism</keyword>
<organism evidence="12 13">
    <name type="scientific">Flaviaesturariibacter amylovorans</name>
    <dbReference type="NCBI Taxonomy" id="1084520"/>
    <lineage>
        <taxon>Bacteria</taxon>
        <taxon>Pseudomonadati</taxon>
        <taxon>Bacteroidota</taxon>
        <taxon>Chitinophagia</taxon>
        <taxon>Chitinophagales</taxon>
        <taxon>Chitinophagaceae</taxon>
        <taxon>Flaviaestuariibacter</taxon>
    </lineage>
</organism>
<dbReference type="PIRSF" id="PIRSF005096">
    <property type="entry name" value="GALM"/>
    <property type="match status" value="1"/>
</dbReference>
<protein>
    <recommendedName>
        <fullName evidence="7 11">Aldose 1-epimerase</fullName>
        <ecNumber evidence="6 11">5.1.3.3</ecNumber>
    </recommendedName>
</protein>
<dbReference type="Proteomes" id="UP001501725">
    <property type="component" value="Unassembled WGS sequence"/>
</dbReference>
<gene>
    <name evidence="12" type="ORF">GCM10023184_20510</name>
</gene>
<evidence type="ECO:0000256" key="8">
    <source>
        <dbReference type="ARBA" id="ARBA00022837"/>
    </source>
</evidence>
<comment type="cofactor">
    <cofactor evidence="2">
        <name>Ca(2+)</name>
        <dbReference type="ChEBI" id="CHEBI:29108"/>
    </cofactor>
</comment>
<name>A0ABP8GU60_9BACT</name>
<comment type="subunit">
    <text evidence="5">Monomer.</text>
</comment>
<sequence>MSFTHNDPGSALDAAAFEQTIEGKEARLYRLSNGKGLHVAITNYGARLVALYTRDRDGAWRDVVLGFDKLQGYLDDGDYHGAIVGRYANRIARGRFSLEGRDYTLAINNAPNHLHGGKKGFNAAVWDVVSASERELVLQYISPDGEEGYPGTLSLTVHYRLADDDRLEIHFLANTDAATVLNVTNHAYWNLNGQGSGPVLEHELFINAGHFTPVDETLIPTGDLAFVTGTPFDFTKPEKIGARINDDNPQLVHGAGYDHNFVLMDTGEELMLAAAATGDQSGIRMAVYTTEPGIQLYTGNFLQSLHTLKYGLTDERRSAFCLETQHFPDSPNQPGFPSVLLRPGQVFQSRTDFVFPGAAK</sequence>
<dbReference type="InterPro" id="IPR014718">
    <property type="entry name" value="GH-type_carb-bd"/>
</dbReference>
<evidence type="ECO:0000256" key="11">
    <source>
        <dbReference type="PIRNR" id="PIRNR005096"/>
    </source>
</evidence>
<comment type="pathway">
    <text evidence="3 11">Carbohydrate metabolism; hexose metabolism.</text>
</comment>
<dbReference type="InterPro" id="IPR047215">
    <property type="entry name" value="Galactose_mutarotase-like"/>
</dbReference>
<keyword evidence="9 11" id="KW-0413">Isomerase</keyword>
<evidence type="ECO:0000313" key="12">
    <source>
        <dbReference type="EMBL" id="GAA4329727.1"/>
    </source>
</evidence>
<dbReference type="Gene3D" id="2.70.98.10">
    <property type="match status" value="1"/>
</dbReference>
<evidence type="ECO:0000256" key="7">
    <source>
        <dbReference type="ARBA" id="ARBA00014165"/>
    </source>
</evidence>
<dbReference type="InterPro" id="IPR011013">
    <property type="entry name" value="Gal_mutarotase_sf_dom"/>
</dbReference>
<evidence type="ECO:0000256" key="5">
    <source>
        <dbReference type="ARBA" id="ARBA00011245"/>
    </source>
</evidence>
<dbReference type="InterPro" id="IPR008183">
    <property type="entry name" value="Aldose_1/G6P_1-epimerase"/>
</dbReference>
<dbReference type="InterPro" id="IPR018052">
    <property type="entry name" value="Ald1_epimerase_CS"/>
</dbReference>
<evidence type="ECO:0000256" key="10">
    <source>
        <dbReference type="ARBA" id="ARBA00023277"/>
    </source>
</evidence>
<dbReference type="NCBIfam" id="NF008277">
    <property type="entry name" value="PRK11055.1"/>
    <property type="match status" value="1"/>
</dbReference>
<dbReference type="PANTHER" id="PTHR10091:SF0">
    <property type="entry name" value="GALACTOSE MUTAROTASE"/>
    <property type="match status" value="1"/>
</dbReference>
<dbReference type="PANTHER" id="PTHR10091">
    <property type="entry name" value="ALDOSE-1-EPIMERASE"/>
    <property type="match status" value="1"/>
</dbReference>